<reference evidence="2 3" key="1">
    <citation type="journal article" date="2019" name="Nat. Ecol. Evol.">
        <title>Megaphylogeny resolves global patterns of mushroom evolution.</title>
        <authorList>
            <person name="Varga T."/>
            <person name="Krizsan K."/>
            <person name="Foldi C."/>
            <person name="Dima B."/>
            <person name="Sanchez-Garcia M."/>
            <person name="Sanchez-Ramirez S."/>
            <person name="Szollosi G.J."/>
            <person name="Szarkandi J.G."/>
            <person name="Papp V."/>
            <person name="Albert L."/>
            <person name="Andreopoulos W."/>
            <person name="Angelini C."/>
            <person name="Antonin V."/>
            <person name="Barry K.W."/>
            <person name="Bougher N.L."/>
            <person name="Buchanan P."/>
            <person name="Buyck B."/>
            <person name="Bense V."/>
            <person name="Catcheside P."/>
            <person name="Chovatia M."/>
            <person name="Cooper J."/>
            <person name="Damon W."/>
            <person name="Desjardin D."/>
            <person name="Finy P."/>
            <person name="Geml J."/>
            <person name="Haridas S."/>
            <person name="Hughes K."/>
            <person name="Justo A."/>
            <person name="Karasinski D."/>
            <person name="Kautmanova I."/>
            <person name="Kiss B."/>
            <person name="Kocsube S."/>
            <person name="Kotiranta H."/>
            <person name="LaButti K.M."/>
            <person name="Lechner B.E."/>
            <person name="Liimatainen K."/>
            <person name="Lipzen A."/>
            <person name="Lukacs Z."/>
            <person name="Mihaltcheva S."/>
            <person name="Morgado L.N."/>
            <person name="Niskanen T."/>
            <person name="Noordeloos M.E."/>
            <person name="Ohm R.A."/>
            <person name="Ortiz-Santana B."/>
            <person name="Ovrebo C."/>
            <person name="Racz N."/>
            <person name="Riley R."/>
            <person name="Savchenko A."/>
            <person name="Shiryaev A."/>
            <person name="Soop K."/>
            <person name="Spirin V."/>
            <person name="Szebenyi C."/>
            <person name="Tomsovsky M."/>
            <person name="Tulloss R.E."/>
            <person name="Uehling J."/>
            <person name="Grigoriev I.V."/>
            <person name="Vagvolgyi C."/>
            <person name="Papp T."/>
            <person name="Martin F.M."/>
            <person name="Miettinen O."/>
            <person name="Hibbett D.S."/>
            <person name="Nagy L.G."/>
        </authorList>
    </citation>
    <scope>NUCLEOTIDE SEQUENCE [LARGE SCALE GENOMIC DNA]</scope>
    <source>
        <strain evidence="2 3">FP101781</strain>
    </source>
</reference>
<comment type="caution">
    <text evidence="2">The sequence shown here is derived from an EMBL/GenBank/DDBJ whole genome shotgun (WGS) entry which is preliminary data.</text>
</comment>
<evidence type="ECO:0000256" key="1">
    <source>
        <dbReference type="SAM" id="MobiDB-lite"/>
    </source>
</evidence>
<dbReference type="AlphaFoldDB" id="A0A4Y7SRC1"/>
<name>A0A4Y7SRC1_COPMI</name>
<dbReference type="EMBL" id="QPFP01000067">
    <property type="protein sequence ID" value="TEB24417.1"/>
    <property type="molecule type" value="Genomic_DNA"/>
</dbReference>
<gene>
    <name evidence="2" type="ORF">FA13DRAFT_1318329</name>
</gene>
<dbReference type="Proteomes" id="UP000298030">
    <property type="component" value="Unassembled WGS sequence"/>
</dbReference>
<feature type="region of interest" description="Disordered" evidence="1">
    <location>
        <begin position="1"/>
        <end position="21"/>
    </location>
</feature>
<proteinExistence type="predicted"/>
<accession>A0A4Y7SRC1</accession>
<organism evidence="2 3">
    <name type="scientific">Coprinellus micaceus</name>
    <name type="common">Glistening ink-cap mushroom</name>
    <name type="synonym">Coprinus micaceus</name>
    <dbReference type="NCBI Taxonomy" id="71717"/>
    <lineage>
        <taxon>Eukaryota</taxon>
        <taxon>Fungi</taxon>
        <taxon>Dikarya</taxon>
        <taxon>Basidiomycota</taxon>
        <taxon>Agaricomycotina</taxon>
        <taxon>Agaricomycetes</taxon>
        <taxon>Agaricomycetidae</taxon>
        <taxon>Agaricales</taxon>
        <taxon>Agaricineae</taxon>
        <taxon>Psathyrellaceae</taxon>
        <taxon>Coprinellus</taxon>
    </lineage>
</organism>
<evidence type="ECO:0000313" key="3">
    <source>
        <dbReference type="Proteomes" id="UP000298030"/>
    </source>
</evidence>
<sequence>MTKHHSSSEAESPLSRRRWPTLECGSRPGSFEQPRLLCRGWMEYDLDDLACRCRPWLSIDSAPVPTSVVSCISHTHSRAPVPLPIAAHHRRPCWVSPGMGSVGWGVSNSTPSPDSDARLRLGSASVCPVCGYQPPEGGSRSN</sequence>
<evidence type="ECO:0000313" key="2">
    <source>
        <dbReference type="EMBL" id="TEB24417.1"/>
    </source>
</evidence>
<protein>
    <submittedName>
        <fullName evidence="2">Uncharacterized protein</fullName>
    </submittedName>
</protein>
<keyword evidence="3" id="KW-1185">Reference proteome</keyword>